<dbReference type="SMART" id="SM01043">
    <property type="entry name" value="BTAD"/>
    <property type="match status" value="1"/>
</dbReference>
<evidence type="ECO:0000313" key="3">
    <source>
        <dbReference type="Proteomes" id="UP001500542"/>
    </source>
</evidence>
<dbReference type="Gene3D" id="1.10.10.10">
    <property type="entry name" value="Winged helix-like DNA-binding domain superfamily/Winged helix DNA-binding domain"/>
    <property type="match status" value="1"/>
</dbReference>
<sequence>MPPEPQLEILVLGPLVVSLGGVPRPVDRPLERALLVRLALADGLPVPDQRLAADLWGDVELARPTERLRVLASRLRAAIDSPESLTRANGGYALSARLTDLVAARAAAERMHVAVRAGDHHAVRAAAGNALSQWRGQSLADLRSIPYAAIEGEQLDSWRVDLQVERLDADLALGAAAEAGRELEALAAENPLHERLWCLLALALYRTGRQADALSRLAKLRSRLSEELGVDPAPDTAAMELRLLRQDPTLLLAPPEPAVVHAAPAALPAPVQLPSPLTSFVGRQGELNSLVRRIATPGLITLTGGPGSGKSRLTAEAARLVANTGRSVRFVELAPLHRQSAVLEAITGDDAGGNDPLAAAAVSLDGAVLVLDNAEHVVEPVAEIVSGLLRRAPGLTVVVTSQRPLQLGVEDVVAMGPLDAIAAAQLFTERCAADAQGADPEQVAAICSAVDRLPLGIELAAGLTRTLTVPQLSDRLEQRMRLLVAGSRDAQARHASLVAALDWSHQLLGDAERAVLRRVAIFAGGFTLEAAEQVALDPRDVAPALTELADRSLLTVEAVNGRRFRLLETVRDYALAKLEDAGETEAARSAELEWAINRVQTIGQDNDDFATAESIAEVFSEWPNLLDTLDRAVGTSREVVGLRLALLLHTPWLVRGWYGEAARHFEALSGAEGATQPERVTALSNHAFVLTMLGQFEQAAALLTEAEQLAKQLNDDTLTLTVLYYRGIVEIERGHLRDALGHLLAGQELAAARPSQERRLSAFTDALGTLYLYTGRPAEAVEQYDVCIAADRVYGDEHGLSRGLSNLAGALVALGRLPEALDAANESDHYARRLDDRQILPLNDVIRGSVALAKGSIEDAEKYLRSAVEYAVADNSGITMAHIDLADVLILEGELAEAADLLDAVFAEAPANSTPWLAARAAATALATAQGDLPRARALLTETTTDYTASGFGWPRYTARLEGLRKTLAE</sequence>
<dbReference type="SUPFAM" id="SSF48452">
    <property type="entry name" value="TPR-like"/>
    <property type="match status" value="2"/>
</dbReference>
<dbReference type="InterPro" id="IPR036388">
    <property type="entry name" value="WH-like_DNA-bd_sf"/>
</dbReference>
<dbReference type="CDD" id="cd15831">
    <property type="entry name" value="BTAD"/>
    <property type="match status" value="1"/>
</dbReference>
<reference evidence="2 3" key="1">
    <citation type="journal article" date="2019" name="Int. J. Syst. Evol. Microbiol.">
        <title>The Global Catalogue of Microorganisms (GCM) 10K type strain sequencing project: providing services to taxonomists for standard genome sequencing and annotation.</title>
        <authorList>
            <consortium name="The Broad Institute Genomics Platform"/>
            <consortium name="The Broad Institute Genome Sequencing Center for Infectious Disease"/>
            <person name="Wu L."/>
            <person name="Ma J."/>
        </authorList>
    </citation>
    <scope>NUCLEOTIDE SEQUENCE [LARGE SCALE GENOMIC DNA]</scope>
    <source>
        <strain evidence="2 3">JCM 10977</strain>
    </source>
</reference>
<dbReference type="EMBL" id="BAAAHK010000001">
    <property type="protein sequence ID" value="GAA0923982.1"/>
    <property type="molecule type" value="Genomic_DNA"/>
</dbReference>
<dbReference type="PANTHER" id="PTHR47691">
    <property type="entry name" value="REGULATOR-RELATED"/>
    <property type="match status" value="1"/>
</dbReference>
<dbReference type="Gene3D" id="3.40.50.300">
    <property type="entry name" value="P-loop containing nucleotide triphosphate hydrolases"/>
    <property type="match status" value="1"/>
</dbReference>
<evidence type="ECO:0000313" key="2">
    <source>
        <dbReference type="EMBL" id="GAA0923982.1"/>
    </source>
</evidence>
<comment type="caution">
    <text evidence="2">The sequence shown here is derived from an EMBL/GenBank/DDBJ whole genome shotgun (WGS) entry which is preliminary data.</text>
</comment>
<dbReference type="InterPro" id="IPR005158">
    <property type="entry name" value="BTAD"/>
</dbReference>
<dbReference type="InterPro" id="IPR016032">
    <property type="entry name" value="Sig_transdc_resp-reg_C-effctor"/>
</dbReference>
<dbReference type="Pfam" id="PF25872">
    <property type="entry name" value="HTH_77"/>
    <property type="match status" value="1"/>
</dbReference>
<dbReference type="SUPFAM" id="SSF52540">
    <property type="entry name" value="P-loop containing nucleoside triphosphate hydrolases"/>
    <property type="match status" value="1"/>
</dbReference>
<organism evidence="2 3">
    <name type="scientific">Kribbella koreensis</name>
    <dbReference type="NCBI Taxonomy" id="57909"/>
    <lineage>
        <taxon>Bacteria</taxon>
        <taxon>Bacillati</taxon>
        <taxon>Actinomycetota</taxon>
        <taxon>Actinomycetes</taxon>
        <taxon>Propionibacteriales</taxon>
        <taxon>Kribbellaceae</taxon>
        <taxon>Kribbella</taxon>
    </lineage>
</organism>
<dbReference type="PANTHER" id="PTHR47691:SF3">
    <property type="entry name" value="HTH-TYPE TRANSCRIPTIONAL REGULATOR RV0890C-RELATED"/>
    <property type="match status" value="1"/>
</dbReference>
<accession>A0ABN1P7H6</accession>
<dbReference type="Gene3D" id="1.25.40.10">
    <property type="entry name" value="Tetratricopeptide repeat domain"/>
    <property type="match status" value="3"/>
</dbReference>
<feature type="domain" description="Bacterial transcriptional activator" evidence="1">
    <location>
        <begin position="99"/>
        <end position="244"/>
    </location>
</feature>
<protein>
    <submittedName>
        <fullName evidence="2">BTAD domain-containing putative transcriptional regulator</fullName>
    </submittedName>
</protein>
<dbReference type="SUPFAM" id="SSF46894">
    <property type="entry name" value="C-terminal effector domain of the bipartite response regulators"/>
    <property type="match status" value="1"/>
</dbReference>
<dbReference type="InterPro" id="IPR011990">
    <property type="entry name" value="TPR-like_helical_dom_sf"/>
</dbReference>
<dbReference type="Proteomes" id="UP001500542">
    <property type="component" value="Unassembled WGS sequence"/>
</dbReference>
<keyword evidence="3" id="KW-1185">Reference proteome</keyword>
<dbReference type="InterPro" id="IPR027417">
    <property type="entry name" value="P-loop_NTPase"/>
</dbReference>
<proteinExistence type="predicted"/>
<name>A0ABN1P7H6_9ACTN</name>
<dbReference type="Pfam" id="PF03704">
    <property type="entry name" value="BTAD"/>
    <property type="match status" value="1"/>
</dbReference>
<gene>
    <name evidence="2" type="ORF">GCM10009554_02440</name>
</gene>
<dbReference type="InterPro" id="IPR058852">
    <property type="entry name" value="HTH_77"/>
</dbReference>
<evidence type="ECO:0000259" key="1">
    <source>
        <dbReference type="SMART" id="SM01043"/>
    </source>
</evidence>
<dbReference type="RefSeq" id="WP_343963816.1">
    <property type="nucleotide sequence ID" value="NZ_BAAAHK010000001.1"/>
</dbReference>